<reference evidence="1" key="1">
    <citation type="submission" date="2021-06" db="EMBL/GenBank/DDBJ databases">
        <title>Parelaphostrongylus tenuis whole genome reference sequence.</title>
        <authorList>
            <person name="Garwood T.J."/>
            <person name="Larsen P.A."/>
            <person name="Fountain-Jones N.M."/>
            <person name="Garbe J.R."/>
            <person name="Macchietto M.G."/>
            <person name="Kania S.A."/>
            <person name="Gerhold R.W."/>
            <person name="Richards J.E."/>
            <person name="Wolf T.M."/>
        </authorList>
    </citation>
    <scope>NUCLEOTIDE SEQUENCE</scope>
    <source>
        <strain evidence="1">MNPRO001-30</strain>
        <tissue evidence="1">Meninges</tissue>
    </source>
</reference>
<gene>
    <name evidence="1" type="ORF">KIN20_007162</name>
</gene>
<keyword evidence="2" id="KW-1185">Reference proteome</keyword>
<dbReference type="AlphaFoldDB" id="A0AAD5QLR6"/>
<organism evidence="1 2">
    <name type="scientific">Parelaphostrongylus tenuis</name>
    <name type="common">Meningeal worm</name>
    <dbReference type="NCBI Taxonomy" id="148309"/>
    <lineage>
        <taxon>Eukaryota</taxon>
        <taxon>Metazoa</taxon>
        <taxon>Ecdysozoa</taxon>
        <taxon>Nematoda</taxon>
        <taxon>Chromadorea</taxon>
        <taxon>Rhabditida</taxon>
        <taxon>Rhabditina</taxon>
        <taxon>Rhabditomorpha</taxon>
        <taxon>Strongyloidea</taxon>
        <taxon>Metastrongylidae</taxon>
        <taxon>Parelaphostrongylus</taxon>
    </lineage>
</organism>
<comment type="caution">
    <text evidence="1">The sequence shown here is derived from an EMBL/GenBank/DDBJ whole genome shotgun (WGS) entry which is preliminary data.</text>
</comment>
<evidence type="ECO:0000313" key="1">
    <source>
        <dbReference type="EMBL" id="KAJ1351191.1"/>
    </source>
</evidence>
<evidence type="ECO:0000313" key="2">
    <source>
        <dbReference type="Proteomes" id="UP001196413"/>
    </source>
</evidence>
<accession>A0AAD5QLR6</accession>
<name>A0AAD5QLR6_PARTN</name>
<dbReference type="Proteomes" id="UP001196413">
    <property type="component" value="Unassembled WGS sequence"/>
</dbReference>
<proteinExistence type="predicted"/>
<dbReference type="EMBL" id="JAHQIW010001023">
    <property type="protein sequence ID" value="KAJ1351191.1"/>
    <property type="molecule type" value="Genomic_DNA"/>
</dbReference>
<protein>
    <submittedName>
        <fullName evidence="1">Uncharacterized protein</fullName>
    </submittedName>
</protein>
<sequence length="87" mass="9728">MEYQDGLDVSYLVNRQASDCSGTSSLTSSESDECSSAHDALEREAYIFNSISSTCQLVIIDRWTCSKKVKIIVFCHRNPSVTHIYSV</sequence>